<keyword evidence="2" id="KW-1185">Reference proteome</keyword>
<gene>
    <name evidence="1" type="ORF">BJY26_000772</name>
</gene>
<dbReference type="InterPro" id="IPR027417">
    <property type="entry name" value="P-loop_NTPase"/>
</dbReference>
<accession>A0A7Z0AA87</accession>
<dbReference type="AlphaFoldDB" id="A0A7Z0AA87"/>
<evidence type="ECO:0000313" key="2">
    <source>
        <dbReference type="Proteomes" id="UP000539111"/>
    </source>
</evidence>
<name>A0A7Z0AA87_9MICO</name>
<sequence>MADPLALPDGACLFHVGLMKTATTSIQTAASRQRKRLLDHGVRYPGTRFNHREPVAAFMGKSWGWVPKAPDMKYWDDLMGEIREDHLSRIFLSHEFAAGADSETIDRLIAEFDRPLYIVITVRPYTSVLPSMWQEYVKGGLTVDFDTWLTRVLNEPPVGAPLSQFHRDHDQARVVKTWAEAIGPERVSVVIIDKNDPGHVGTAFERMLCLPAGTLSKGTARQRTVNSSMSYSEIELLRVLNNELKANNVDSATCRTLVTQGAVSRLLKTQRPKPPEDKIALPPWASERAVRRSEEFVQAIRESRVHTVGDLASLTATGDVRSSDAAETAGQVSQEAALALLSGTISASLGRGPLFK</sequence>
<dbReference type="RefSeq" id="WP_179425847.1">
    <property type="nucleotide sequence ID" value="NZ_JACBZP010000001.1"/>
</dbReference>
<evidence type="ECO:0000313" key="1">
    <source>
        <dbReference type="EMBL" id="NYI66466.1"/>
    </source>
</evidence>
<dbReference type="EMBL" id="JACBZP010000001">
    <property type="protein sequence ID" value="NYI66466.1"/>
    <property type="molecule type" value="Genomic_DNA"/>
</dbReference>
<organism evidence="1 2">
    <name type="scientific">Spelaeicoccus albus</name>
    <dbReference type="NCBI Taxonomy" id="1280376"/>
    <lineage>
        <taxon>Bacteria</taxon>
        <taxon>Bacillati</taxon>
        <taxon>Actinomycetota</taxon>
        <taxon>Actinomycetes</taxon>
        <taxon>Micrococcales</taxon>
        <taxon>Brevibacteriaceae</taxon>
        <taxon>Spelaeicoccus</taxon>
    </lineage>
</organism>
<protein>
    <submittedName>
        <fullName evidence="1">Uncharacterized protein</fullName>
    </submittedName>
</protein>
<dbReference type="SUPFAM" id="SSF52540">
    <property type="entry name" value="P-loop containing nucleoside triphosphate hydrolases"/>
    <property type="match status" value="1"/>
</dbReference>
<dbReference type="Proteomes" id="UP000539111">
    <property type="component" value="Unassembled WGS sequence"/>
</dbReference>
<proteinExistence type="predicted"/>
<reference evidence="1 2" key="1">
    <citation type="submission" date="2020-07" db="EMBL/GenBank/DDBJ databases">
        <title>Sequencing the genomes of 1000 actinobacteria strains.</title>
        <authorList>
            <person name="Klenk H.-P."/>
        </authorList>
    </citation>
    <scope>NUCLEOTIDE SEQUENCE [LARGE SCALE GENOMIC DNA]</scope>
    <source>
        <strain evidence="1 2">DSM 26341</strain>
    </source>
</reference>
<comment type="caution">
    <text evidence="1">The sequence shown here is derived from an EMBL/GenBank/DDBJ whole genome shotgun (WGS) entry which is preliminary data.</text>
</comment>